<evidence type="ECO:0000259" key="3">
    <source>
        <dbReference type="PROSITE" id="PS50075"/>
    </source>
</evidence>
<dbReference type="Pfam" id="PF23562">
    <property type="entry name" value="AMP-binding_C_3"/>
    <property type="match status" value="1"/>
</dbReference>
<dbReference type="AlphaFoldDB" id="A0AAD4CZ09"/>
<name>A0AAD4CZ09_ASPNN</name>
<evidence type="ECO:0000313" key="5">
    <source>
        <dbReference type="Proteomes" id="UP001194746"/>
    </source>
</evidence>
<dbReference type="SUPFAM" id="SSF56801">
    <property type="entry name" value="Acetyl-CoA synthetase-like"/>
    <property type="match status" value="1"/>
</dbReference>
<dbReference type="InterPro" id="IPR020806">
    <property type="entry name" value="PKS_PP-bd"/>
</dbReference>
<keyword evidence="5" id="KW-1185">Reference proteome</keyword>
<dbReference type="Pfam" id="PF00550">
    <property type="entry name" value="PP-binding"/>
    <property type="match status" value="1"/>
</dbReference>
<dbReference type="SMART" id="SM00823">
    <property type="entry name" value="PKS_PP"/>
    <property type="match status" value="1"/>
</dbReference>
<dbReference type="InterPro" id="IPR013120">
    <property type="entry name" value="FAR_NAD-bd"/>
</dbReference>
<dbReference type="Pfam" id="PF00501">
    <property type="entry name" value="AMP-binding"/>
    <property type="match status" value="1"/>
</dbReference>
<dbReference type="EMBL" id="VCAU01000001">
    <property type="protein sequence ID" value="KAF9895335.1"/>
    <property type="molecule type" value="Genomic_DNA"/>
</dbReference>
<protein>
    <recommendedName>
        <fullName evidence="3">Carrier domain-containing protein</fullName>
    </recommendedName>
</protein>
<dbReference type="PROSITE" id="PS00455">
    <property type="entry name" value="AMP_BINDING"/>
    <property type="match status" value="1"/>
</dbReference>
<dbReference type="PANTHER" id="PTHR43439:SF2">
    <property type="entry name" value="ENZYME, PUTATIVE (JCVI)-RELATED"/>
    <property type="match status" value="1"/>
</dbReference>
<dbReference type="Gene3D" id="3.40.50.720">
    <property type="entry name" value="NAD(P)-binding Rossmann-like Domain"/>
    <property type="match status" value="1"/>
</dbReference>
<dbReference type="InterPro" id="IPR009081">
    <property type="entry name" value="PP-bd_ACP"/>
</dbReference>
<dbReference type="Gene3D" id="1.10.1200.10">
    <property type="entry name" value="ACP-like"/>
    <property type="match status" value="1"/>
</dbReference>
<dbReference type="InterPro" id="IPR020845">
    <property type="entry name" value="AMP-binding_CS"/>
</dbReference>
<dbReference type="PROSITE" id="PS50075">
    <property type="entry name" value="CARRIER"/>
    <property type="match status" value="1"/>
</dbReference>
<evidence type="ECO:0000256" key="1">
    <source>
        <dbReference type="ARBA" id="ARBA00022450"/>
    </source>
</evidence>
<gene>
    <name evidence="4" type="ORF">FE257_000239</name>
</gene>
<dbReference type="PROSITE" id="PS00012">
    <property type="entry name" value="PHOSPHOPANTETHEINE"/>
    <property type="match status" value="1"/>
</dbReference>
<dbReference type="Proteomes" id="UP001194746">
    <property type="component" value="Unassembled WGS sequence"/>
</dbReference>
<dbReference type="InterPro" id="IPR036291">
    <property type="entry name" value="NAD(P)-bd_dom_sf"/>
</dbReference>
<dbReference type="InterPro" id="IPR042099">
    <property type="entry name" value="ANL_N_sf"/>
</dbReference>
<dbReference type="SUPFAM" id="SSF51735">
    <property type="entry name" value="NAD(P)-binding Rossmann-fold domains"/>
    <property type="match status" value="1"/>
</dbReference>
<reference evidence="4" key="2">
    <citation type="submission" date="2020-02" db="EMBL/GenBank/DDBJ databases">
        <authorList>
            <person name="Gilchrist C.L.M."/>
            <person name="Chooi Y.-H."/>
        </authorList>
    </citation>
    <scope>NUCLEOTIDE SEQUENCE</scope>
    <source>
        <strain evidence="4">MST-FP2251</strain>
    </source>
</reference>
<dbReference type="Gene3D" id="3.40.50.12780">
    <property type="entry name" value="N-terminal domain of ligase-like"/>
    <property type="match status" value="1"/>
</dbReference>
<feature type="domain" description="Carrier" evidence="3">
    <location>
        <begin position="553"/>
        <end position="634"/>
    </location>
</feature>
<comment type="caution">
    <text evidence="4">The sequence shown here is derived from an EMBL/GenBank/DDBJ whole genome shotgun (WGS) entry which is preliminary data.</text>
</comment>
<dbReference type="GO" id="GO:0031177">
    <property type="term" value="F:phosphopantetheine binding"/>
    <property type="evidence" value="ECO:0007669"/>
    <property type="project" value="InterPro"/>
</dbReference>
<evidence type="ECO:0000256" key="2">
    <source>
        <dbReference type="ARBA" id="ARBA00022553"/>
    </source>
</evidence>
<proteinExistence type="predicted"/>
<keyword evidence="1" id="KW-0596">Phosphopantetheine</keyword>
<dbReference type="InterPro" id="IPR006162">
    <property type="entry name" value="Ppantetheine_attach_site"/>
</dbReference>
<sequence length="1040" mass="115612">MTTAKRTATPGQRLLTTVVDELAASSPHQKLGLIPKQADAPNGFQDVTAKDLAGAVNATACWMEKQIGRPRQPETIAFMGSNDIRYLTMVLASHKLGYKPLLPSPRLSHRAYEHLMVATQCDKFFYTVEKERKAFDIKEFRESTQLFEVPGISDLMNQNEATFDAPPKAYRDAEDEIALIIHSSGTTGMPKPVPLTHGFFATIDFGAYLPSPAGRQSSLFNDLGPDHLVLSSTPFFHLMGFLAFTESIFHNVPFVNLPDQPLSVKLLVDTIKRAKPTAAMLPPSIIEDMSQSEDGVKALGNLDYVYFAGAPLAPETGNRLSGITKIITVLGSSEMGILSSVVPQGAENWMYFEWNPAYGVRMEHMSDGLHELVIPRQETSRAMHGIFHTFPTKTEYRSNDLFVQHPQNPDLWKYHGRLDDVIVLSNGEKLNPVTLEKIIEDHPKVHRAVLVGQNRFQTSLLIEPNWDEHCQSTDRAVFLDEIWPSIETANQAVPNYGRITKSKVRLSSPEKLFKLTPKGTTQRHTVNNDYKDEINAIYSELEEETAEPLPTTTDIDSLTEYVSHTVAALLGREDISHEEDLYSAGLDSLQTIQLSRTLKNAVSFQQPKCQPINAQDIYAHPTIRQLSEFLRDFLTGHTATAVSREERINNMVSKYTSNLPQRTQPQVDLPETSTIILTGSTGSLGTYLLSTLLNSPKVTKVYCFNRSPAQTRQISSFSEKGLNASILTDQSKVEFLQVSFGAPHFGLPYEKYASLLDTVDLVIHNAWAVNFNIPLESFEDPHIQGMHEFITFSIASKFHAHISFVSSVSTIGAWTREMGPRVPEQPFESTDAVMQQGYGESKHVAERICLSASRDRGVATTVFRVGQIAGPTRAQGVWNQNEWLPTLVATSKALGKVPADLGGYDIDWVPVDTLAQIMCELLQGRRGQADTANAFFHLMNPAKTTWQSIVPAVQKAYDIPAVSMKTWLGELEGIQNPSDWDVREKPALKLLDFYRGFTGGDDMLSAEVETANTCQRSPTMAGLGPITAGHMVNWINQWGF</sequence>
<evidence type="ECO:0000313" key="4">
    <source>
        <dbReference type="EMBL" id="KAF9895335.1"/>
    </source>
</evidence>
<dbReference type="Pfam" id="PF07993">
    <property type="entry name" value="NAD_binding_4"/>
    <property type="match status" value="1"/>
</dbReference>
<dbReference type="InterPro" id="IPR036736">
    <property type="entry name" value="ACP-like_sf"/>
</dbReference>
<dbReference type="InterPro" id="IPR051414">
    <property type="entry name" value="Adenylate-forming_Reductase"/>
</dbReference>
<dbReference type="InterPro" id="IPR000873">
    <property type="entry name" value="AMP-dep_synth/lig_dom"/>
</dbReference>
<dbReference type="PANTHER" id="PTHR43439">
    <property type="entry name" value="PHENYLACETATE-COENZYME A LIGASE"/>
    <property type="match status" value="1"/>
</dbReference>
<keyword evidence="2" id="KW-0597">Phosphoprotein</keyword>
<organism evidence="4 5">
    <name type="scientific">Aspergillus nanangensis</name>
    <dbReference type="NCBI Taxonomy" id="2582783"/>
    <lineage>
        <taxon>Eukaryota</taxon>
        <taxon>Fungi</taxon>
        <taxon>Dikarya</taxon>
        <taxon>Ascomycota</taxon>
        <taxon>Pezizomycotina</taxon>
        <taxon>Eurotiomycetes</taxon>
        <taxon>Eurotiomycetidae</taxon>
        <taxon>Eurotiales</taxon>
        <taxon>Aspergillaceae</taxon>
        <taxon>Aspergillus</taxon>
        <taxon>Aspergillus subgen. Circumdati</taxon>
    </lineage>
</organism>
<accession>A0AAD4CZ09</accession>
<reference evidence="4" key="1">
    <citation type="journal article" date="2019" name="Beilstein J. Org. Chem.">
        <title>Nanangenines: drimane sesquiterpenoids as the dominant metabolite cohort of a novel Australian fungus, Aspergillus nanangensis.</title>
        <authorList>
            <person name="Lacey H.J."/>
            <person name="Gilchrist C.L.M."/>
            <person name="Crombie A."/>
            <person name="Kalaitzis J.A."/>
            <person name="Vuong D."/>
            <person name="Rutledge P.J."/>
            <person name="Turner P."/>
            <person name="Pitt J.I."/>
            <person name="Lacey E."/>
            <person name="Chooi Y.H."/>
            <person name="Piggott A.M."/>
        </authorList>
    </citation>
    <scope>NUCLEOTIDE SEQUENCE</scope>
    <source>
        <strain evidence="4">MST-FP2251</strain>
    </source>
</reference>
<dbReference type="SUPFAM" id="SSF47336">
    <property type="entry name" value="ACP-like"/>
    <property type="match status" value="1"/>
</dbReference>